<evidence type="ECO:0000313" key="10">
    <source>
        <dbReference type="EMBL" id="WAQ95649.1"/>
    </source>
</evidence>
<accession>A0ABY7DEG0</accession>
<feature type="chain" id="PRO_5045897592" description="beta-N-acetylhexosaminidase" evidence="8">
    <location>
        <begin position="25"/>
        <end position="1870"/>
    </location>
</feature>
<comment type="catalytic activity">
    <reaction evidence="1">
        <text>Hydrolysis of terminal non-reducing N-acetyl-D-hexosamine residues in N-acetyl-beta-D-hexosaminides.</text>
        <dbReference type="EC" id="3.2.1.52"/>
    </reaction>
</comment>
<reference evidence="10" key="1">
    <citation type="submission" date="2022-11" db="EMBL/GenBank/DDBJ databases">
        <title>Centuries of genome instability and evolution in soft-shell clam transmissible cancer (bioRxiv).</title>
        <authorList>
            <person name="Hart S.F.M."/>
            <person name="Yonemitsu M.A."/>
            <person name="Giersch R.M."/>
            <person name="Beal B.F."/>
            <person name="Arriagada G."/>
            <person name="Davis B.W."/>
            <person name="Ostrander E.A."/>
            <person name="Goff S.P."/>
            <person name="Metzger M.J."/>
        </authorList>
    </citation>
    <scope>NUCLEOTIDE SEQUENCE</scope>
    <source>
        <strain evidence="10">MELC-2E11</strain>
        <tissue evidence="10">Siphon/mantle</tissue>
    </source>
</reference>
<evidence type="ECO:0000256" key="3">
    <source>
        <dbReference type="ARBA" id="ARBA00012663"/>
    </source>
</evidence>
<dbReference type="InterPro" id="IPR029018">
    <property type="entry name" value="Hex-like_dom2"/>
</dbReference>
<evidence type="ECO:0000256" key="2">
    <source>
        <dbReference type="ARBA" id="ARBA00006285"/>
    </source>
</evidence>
<dbReference type="Pfam" id="PF03173">
    <property type="entry name" value="CHB_HEX"/>
    <property type="match status" value="2"/>
</dbReference>
<dbReference type="InterPro" id="IPR017853">
    <property type="entry name" value="GH"/>
</dbReference>
<feature type="signal peptide" evidence="8">
    <location>
        <begin position="1"/>
        <end position="24"/>
    </location>
</feature>
<sequence>MANTLQHVRIFLLLEVIFTIQTSAVPLTQNELQELANSLEIRVKVVDNLRYEAKNHTVQTFIKNSGHLPIPDSGWTLYFHSMLPAFPDILLQEGNKSVDLNVEKVRIGLVQGDLFYMKPIDGFVPIQPEEERKYNVIVNLWAVSRTDFMPLWYVVSEDESVDPCIVHSTSSFDIDYVEPFEDVRQWKRWRADRYNPYTPEDRLARLKFTDTGKTKLIIPTPRNIRINETVKLSSVNNSWGLLVDEIHFNETALFLKGLYDFKFISTETSNSIVLSRNNTFSKQGYSVNVSPELNRIFLQSNTSHGMFYAIQSLRAILEEYNSTNIPSIVIEDEPRFEWRGMHLDVARNFHSVDDVKRLIQAMSMYKMNALHLHLTDDEGWRLEIDGLPELTDVGSNRCHDLNETRCVIPQFGSGPFANTSGSGYYTKNDYRDILRFANTHFVTVIPEIDMPGHSHAAVVSMEQRYRKYIKAGNQTAAEEFRIIDPDDTTFYTSVQNWRDDVMNPCIESTYALIGKVMDKIKALHEDIQPLLFYHFGGDEVPNGVWSESPKCEELLQESPALNVTHGLKNYFAKRMAALAAMKNISLGGWEDGFIDGQKSPAPIPTDQMSGVELYVNPWNNIWEWGGGSNAYKYANAGYKVILTPGTNLYFDHPQEPGPEDRGLYWATRFTDTKKVLKFMPEAFYDNIFEDRSGNPLSKEDICGEDLSKCTPLEKPGNIIGIQGALWSETVRTSENMDFMIFPRLLALAERSWYKAGFESTPKNEEAFEDEWSAFAKAVGSREFRRLNEMDISFRIPPPGGRVQQDGIVQVTTTYPGLGVEISKDDGHSWQMVQHDIINNDERGVSNFLTGSEWDSVLLRSTFRNRDDVRHSRAVELKREVARPVVEQYMLAYIAENLLVHVEVVDNLNKDEEKYMTIKLELTNNGSMNIPSGAWRIYFYSLYGAKAEELSCGLTIGHVNGGLYYIEPTSDNFPGIPAGHSLDPCINKNRLWMVSRTDNLPNWFVTSPGMTPMKLKATEGEMLNYVGKFDTAAKWKRERDDRFDPYTAPERYDILRRDSSTKPVYRVVPTPKAASISQHETAQIDDSFVVLESQEFRIESQFLAEMLKVNITNTSDSSKQIKFEVRENKGVREAYEINISPETNTVVIHAQDSPGAFYGAQTLISLVEDNDGRIPKATISDEPRFGYRGVMLDVARNFKPKNWTLKFIDAMAMYKLNKLHLHLSDDEGWRIEIPGIPGLTEIGSKRCHSEYDDDCVMPQLGSGPDSDTQGTGFYTVDDYREILEYANVRHIEIIPEIDMPGHSAAAISVMEKREDDIDFMKSHANWPLPESWLLYDHKFTPSVNSGLKWSKNAMNPCMNSTYRFVELVVDGLIELHRPVQPLRIFHMGGDEVTLGAWDESKECFNNTDFRGFDTAASQRVFMSRVAKIVADKGLSLGVWEDGVYANDKPNPITDYKSEVFVYPWNNRWGTNKAKRSSEFADAGYKVILPLATHLYFDMSQEPDPESRGLYWATRFIDARKVFGLMPDNIFANADVDRMGNPVSLDDLCEKVACPQPNKTENIMGLQACMWAEVMRTEEQFHNMAFPRLLALAERAWHRAAWEGLNDRNARNNYRKSDWKEFVDVLGYKELPRLEKKQVYYFLEPPGARVDGNVLKANTRYPNHLVEISTDGGDTWNEFQQQTLANGRHTLHFRTKSPVLGRVSRPVELTAVVGRDGSTKLIIPTPKNTQLYDFNFISNGSSNSIVLSRNNTFSKQGYSVIVSPEQDRIFLQSNTSHGMFYAIQSLRAILEEYNSTNIPSIVIEDEPRFEWRGMHLDVARNFHSVGDVKRLIQAMSMYKMNALHLHLTDDEGWRLEIDGLPELTDVNHSTPL</sequence>
<dbReference type="InterPro" id="IPR004867">
    <property type="entry name" value="CHB_C_dom"/>
</dbReference>
<dbReference type="SUPFAM" id="SSF55545">
    <property type="entry name" value="beta-N-acetylhexosaminidase-like domain"/>
    <property type="match status" value="3"/>
</dbReference>
<dbReference type="Pfam" id="PF00728">
    <property type="entry name" value="Glyco_hydro_20"/>
    <property type="match status" value="3"/>
</dbReference>
<dbReference type="Gene3D" id="3.30.379.10">
    <property type="entry name" value="Chitobiase/beta-hexosaminidase domain 2-like"/>
    <property type="match status" value="3"/>
</dbReference>
<evidence type="ECO:0000259" key="9">
    <source>
        <dbReference type="SMART" id="SM01081"/>
    </source>
</evidence>
<keyword evidence="11" id="KW-1185">Reference proteome</keyword>
<comment type="similarity">
    <text evidence="2">Belongs to the glycosyl hydrolase 20 family.</text>
</comment>
<dbReference type="PRINTS" id="PR00738">
    <property type="entry name" value="GLHYDRLASE20"/>
</dbReference>
<dbReference type="Gene3D" id="2.60.40.290">
    <property type="match status" value="2"/>
</dbReference>
<dbReference type="InterPro" id="IPR013783">
    <property type="entry name" value="Ig-like_fold"/>
</dbReference>
<dbReference type="Pfam" id="PF02838">
    <property type="entry name" value="Glyco_hydro_20b"/>
    <property type="match status" value="3"/>
</dbReference>
<keyword evidence="8" id="KW-0732">Signal</keyword>
<dbReference type="InterPro" id="IPR014756">
    <property type="entry name" value="Ig_E-set"/>
</dbReference>
<proteinExistence type="inferred from homology"/>
<evidence type="ECO:0000256" key="4">
    <source>
        <dbReference type="ARBA" id="ARBA00022801"/>
    </source>
</evidence>
<evidence type="ECO:0000256" key="6">
    <source>
        <dbReference type="ARBA" id="ARBA00030512"/>
    </source>
</evidence>
<feature type="domain" description="Chitobiase/beta-hexosaminidases N-terminal" evidence="9">
    <location>
        <begin position="895"/>
        <end position="1050"/>
    </location>
</feature>
<keyword evidence="5" id="KW-0326">Glycosidase</keyword>
<dbReference type="InterPro" id="IPR015882">
    <property type="entry name" value="HEX_bac_N"/>
</dbReference>
<dbReference type="PANTHER" id="PTHR22600">
    <property type="entry name" value="BETA-HEXOSAMINIDASE"/>
    <property type="match status" value="1"/>
</dbReference>
<organism evidence="10 11">
    <name type="scientific">Mya arenaria</name>
    <name type="common">Soft-shell clam</name>
    <dbReference type="NCBI Taxonomy" id="6604"/>
    <lineage>
        <taxon>Eukaryota</taxon>
        <taxon>Metazoa</taxon>
        <taxon>Spiralia</taxon>
        <taxon>Lophotrochozoa</taxon>
        <taxon>Mollusca</taxon>
        <taxon>Bivalvia</taxon>
        <taxon>Autobranchia</taxon>
        <taxon>Heteroconchia</taxon>
        <taxon>Euheterodonta</taxon>
        <taxon>Imparidentia</taxon>
        <taxon>Neoheterodontei</taxon>
        <taxon>Myida</taxon>
        <taxon>Myoidea</taxon>
        <taxon>Myidae</taxon>
        <taxon>Mya</taxon>
    </lineage>
</organism>
<dbReference type="EC" id="3.2.1.52" evidence="3"/>
<gene>
    <name evidence="10" type="ORF">MAR_028339</name>
</gene>
<dbReference type="InterPro" id="IPR015883">
    <property type="entry name" value="Glyco_hydro_20_cat"/>
</dbReference>
<dbReference type="SUPFAM" id="SSF51445">
    <property type="entry name" value="(Trans)glycosidases"/>
    <property type="match status" value="3"/>
</dbReference>
<dbReference type="SMART" id="SM01081">
    <property type="entry name" value="CHB_HEX"/>
    <property type="match status" value="2"/>
</dbReference>
<dbReference type="PANTHER" id="PTHR22600:SF57">
    <property type="entry name" value="BETA-N-ACETYLHEXOSAMINIDASE"/>
    <property type="match status" value="1"/>
</dbReference>
<evidence type="ECO:0000256" key="7">
    <source>
        <dbReference type="ARBA" id="ARBA00033000"/>
    </source>
</evidence>
<dbReference type="SUPFAM" id="SSF81296">
    <property type="entry name" value="E set domains"/>
    <property type="match status" value="2"/>
</dbReference>
<evidence type="ECO:0000256" key="5">
    <source>
        <dbReference type="ARBA" id="ARBA00023295"/>
    </source>
</evidence>
<evidence type="ECO:0000313" key="11">
    <source>
        <dbReference type="Proteomes" id="UP001164746"/>
    </source>
</evidence>
<keyword evidence="4" id="KW-0378">Hydrolase</keyword>
<dbReference type="Pfam" id="PF03174">
    <property type="entry name" value="CHB_HEX_C"/>
    <property type="match status" value="2"/>
</dbReference>
<protein>
    <recommendedName>
        <fullName evidence="3">beta-N-acetylhexosaminidase</fullName>
        <ecNumber evidence="3">3.2.1.52</ecNumber>
    </recommendedName>
    <alternativeName>
        <fullName evidence="6">Beta-N-acetylhexosaminidase</fullName>
    </alternativeName>
    <alternativeName>
        <fullName evidence="7">N-acetyl-beta-glucosaminidase</fullName>
    </alternativeName>
</protein>
<dbReference type="EMBL" id="CP111013">
    <property type="protein sequence ID" value="WAQ95649.1"/>
    <property type="molecule type" value="Genomic_DNA"/>
</dbReference>
<dbReference type="InterPro" id="IPR004866">
    <property type="entry name" value="CHB/HEX_N_dom"/>
</dbReference>
<dbReference type="Proteomes" id="UP001164746">
    <property type="component" value="Chromosome 2"/>
</dbReference>
<evidence type="ECO:0000256" key="1">
    <source>
        <dbReference type="ARBA" id="ARBA00001231"/>
    </source>
</evidence>
<evidence type="ECO:0000256" key="8">
    <source>
        <dbReference type="SAM" id="SignalP"/>
    </source>
</evidence>
<dbReference type="InterPro" id="IPR012291">
    <property type="entry name" value="CBM2_carb-bd_dom_sf"/>
</dbReference>
<feature type="domain" description="Chitobiase/beta-hexosaminidases N-terminal" evidence="9">
    <location>
        <begin position="37"/>
        <end position="201"/>
    </location>
</feature>
<dbReference type="Gene3D" id="3.20.20.80">
    <property type="entry name" value="Glycosidases"/>
    <property type="match status" value="3"/>
</dbReference>
<name>A0ABY7DEG0_MYAAR</name>
<dbReference type="Gene3D" id="2.60.40.10">
    <property type="entry name" value="Immunoglobulins"/>
    <property type="match status" value="2"/>
</dbReference>
<dbReference type="SUPFAM" id="SSF49384">
    <property type="entry name" value="Carbohydrate-binding domain"/>
    <property type="match status" value="2"/>
</dbReference>
<dbReference type="InterPro" id="IPR025705">
    <property type="entry name" value="Beta_hexosaminidase_sua/sub"/>
</dbReference>
<dbReference type="InterPro" id="IPR008965">
    <property type="entry name" value="CBM2/CBM3_carb-bd_dom_sf"/>
</dbReference>